<dbReference type="PROSITE" id="PS51257">
    <property type="entry name" value="PROKAR_LIPOPROTEIN"/>
    <property type="match status" value="1"/>
</dbReference>
<proteinExistence type="predicted"/>
<evidence type="ECO:0000256" key="1">
    <source>
        <dbReference type="SAM" id="SignalP"/>
    </source>
</evidence>
<gene>
    <name evidence="2" type="ORF">JCM19274_611</name>
</gene>
<dbReference type="RefSeq" id="WP_193747248.1">
    <property type="nucleotide sequence ID" value="NZ_BBNU01000010.1"/>
</dbReference>
<protein>
    <recommendedName>
        <fullName evidence="4">Lipoprotein</fullName>
    </recommendedName>
</protein>
<reference evidence="2 3" key="1">
    <citation type="journal article" date="2014" name="Genome Announc.">
        <title>Draft Genome Sequences of Marine Flavobacterium Algibacter lectus Strains SS8 and NR4.</title>
        <authorList>
            <person name="Takatani N."/>
            <person name="Nakanishi M."/>
            <person name="Meirelles P."/>
            <person name="Mino S."/>
            <person name="Suda W."/>
            <person name="Oshima K."/>
            <person name="Hattori M."/>
            <person name="Ohkuma M."/>
            <person name="Hosokawa M."/>
            <person name="Miyashita K."/>
            <person name="Thompson F.L."/>
            <person name="Niwa A."/>
            <person name="Sawabe T."/>
            <person name="Sawabe T."/>
        </authorList>
    </citation>
    <scope>NUCLEOTIDE SEQUENCE [LARGE SCALE GENOMIC DNA]</scope>
    <source>
        <strain evidence="3">JCM19274</strain>
    </source>
</reference>
<dbReference type="Proteomes" id="UP000029643">
    <property type="component" value="Unassembled WGS sequence"/>
</dbReference>
<dbReference type="AlphaFoldDB" id="A0A090WTH1"/>
<sequence>MKKSILLMKSLMVFSLLFVSCNDDDSDGVTCTDSLTGGINRCRNEF</sequence>
<keyword evidence="1" id="KW-0732">Signal</keyword>
<dbReference type="EMBL" id="BBNU01000010">
    <property type="protein sequence ID" value="GAL80321.1"/>
    <property type="molecule type" value="Genomic_DNA"/>
</dbReference>
<evidence type="ECO:0000313" key="2">
    <source>
        <dbReference type="EMBL" id="GAL80321.1"/>
    </source>
</evidence>
<feature type="signal peptide" evidence="1">
    <location>
        <begin position="1"/>
        <end position="19"/>
    </location>
</feature>
<comment type="caution">
    <text evidence="2">The sequence shown here is derived from an EMBL/GenBank/DDBJ whole genome shotgun (WGS) entry which is preliminary data.</text>
</comment>
<evidence type="ECO:0008006" key="4">
    <source>
        <dbReference type="Google" id="ProtNLM"/>
    </source>
</evidence>
<accession>A0A090WTH1</accession>
<name>A0A090WTH1_9FLAO</name>
<organism evidence="2 3">
    <name type="scientific">Algibacter lectus</name>
    <dbReference type="NCBI Taxonomy" id="221126"/>
    <lineage>
        <taxon>Bacteria</taxon>
        <taxon>Pseudomonadati</taxon>
        <taxon>Bacteroidota</taxon>
        <taxon>Flavobacteriia</taxon>
        <taxon>Flavobacteriales</taxon>
        <taxon>Flavobacteriaceae</taxon>
        <taxon>Algibacter</taxon>
    </lineage>
</organism>
<evidence type="ECO:0000313" key="3">
    <source>
        <dbReference type="Proteomes" id="UP000029643"/>
    </source>
</evidence>
<feature type="chain" id="PRO_5001866317" description="Lipoprotein" evidence="1">
    <location>
        <begin position="20"/>
        <end position="46"/>
    </location>
</feature>